<evidence type="ECO:0000313" key="1">
    <source>
        <dbReference type="EMBL" id="KAH7992089.1"/>
    </source>
</evidence>
<keyword evidence="2" id="KW-1185">Reference proteome</keyword>
<accession>A0ACB8EHR5</accession>
<dbReference type="EMBL" id="CM037616">
    <property type="protein sequence ID" value="KAH7992089.1"/>
    <property type="molecule type" value="Genomic_DNA"/>
</dbReference>
<gene>
    <name evidence="1" type="ORF">K3G42_019285</name>
</gene>
<dbReference type="Proteomes" id="UP000827872">
    <property type="component" value="Linkage Group LG03"/>
</dbReference>
<reference evidence="1" key="1">
    <citation type="submission" date="2021-08" db="EMBL/GenBank/DDBJ databases">
        <title>The first chromosome-level gecko genome reveals the dynamic sex chromosomes of Neotropical dwarf geckos (Sphaerodactylidae: Sphaerodactylus).</title>
        <authorList>
            <person name="Pinto B.J."/>
            <person name="Keating S.E."/>
            <person name="Gamble T."/>
        </authorList>
    </citation>
    <scope>NUCLEOTIDE SEQUENCE</scope>
    <source>
        <strain evidence="1">TG3544</strain>
    </source>
</reference>
<name>A0ACB8EHR5_9SAUR</name>
<protein>
    <submittedName>
        <fullName evidence="1">Uncharacterized protein</fullName>
    </submittedName>
</protein>
<sequence>MTDKQKQDLNPLVIKIMSAKCLPDTPVSIEELQRWCDPVYCKYAFHNLPPHQTRGCSHGTNVFFMDIYVILAGTMETQELREYLRGPPLEIEVHDRDKKIETITKKPSLFGDELGDSRLAHLHSPTMVQNSVTGKEKIWHPYGVAKISLTELLLGEKHLNICVPIHCCSVQDTSICPTENANAKSRATGGSWPAQLPMGHYLDTEAHLKVRVDISIPLDSEDEIVDTGYCPYGIIIYIFDYKNKSLLNYLLQEITEINAKALQLDSYPLHIIQKSLNTLKLAGKFSPEEILQMDIITGFHMMDESIHLLVVEGLKDKALEKMWNKRIDR</sequence>
<proteinExistence type="predicted"/>
<organism evidence="1 2">
    <name type="scientific">Sphaerodactylus townsendi</name>
    <dbReference type="NCBI Taxonomy" id="933632"/>
    <lineage>
        <taxon>Eukaryota</taxon>
        <taxon>Metazoa</taxon>
        <taxon>Chordata</taxon>
        <taxon>Craniata</taxon>
        <taxon>Vertebrata</taxon>
        <taxon>Euteleostomi</taxon>
        <taxon>Lepidosauria</taxon>
        <taxon>Squamata</taxon>
        <taxon>Bifurcata</taxon>
        <taxon>Gekkota</taxon>
        <taxon>Sphaerodactylidae</taxon>
        <taxon>Sphaerodactylus</taxon>
    </lineage>
</organism>
<comment type="caution">
    <text evidence="1">The sequence shown here is derived from an EMBL/GenBank/DDBJ whole genome shotgun (WGS) entry which is preliminary data.</text>
</comment>
<evidence type="ECO:0000313" key="2">
    <source>
        <dbReference type="Proteomes" id="UP000827872"/>
    </source>
</evidence>